<dbReference type="PANTHER" id="PTHR31569">
    <property type="entry name" value="SWIM-TYPE DOMAIN-CONTAINING PROTEIN"/>
    <property type="match status" value="1"/>
</dbReference>
<evidence type="ECO:0000259" key="2">
    <source>
        <dbReference type="Pfam" id="PF10551"/>
    </source>
</evidence>
<evidence type="ECO:0000313" key="4">
    <source>
        <dbReference type="Proteomes" id="UP000789342"/>
    </source>
</evidence>
<dbReference type="EMBL" id="CAJVPV010001217">
    <property type="protein sequence ID" value="CAG8490265.1"/>
    <property type="molecule type" value="Genomic_DNA"/>
</dbReference>
<feature type="transmembrane region" description="Helical" evidence="1">
    <location>
        <begin position="112"/>
        <end position="136"/>
    </location>
</feature>
<keyword evidence="1" id="KW-0472">Membrane</keyword>
<keyword evidence="1" id="KW-0812">Transmembrane</keyword>
<feature type="domain" description="MULE transposase" evidence="2">
    <location>
        <begin position="100"/>
        <end position="159"/>
    </location>
</feature>
<evidence type="ECO:0000313" key="3">
    <source>
        <dbReference type="EMBL" id="CAG8490265.1"/>
    </source>
</evidence>
<proteinExistence type="predicted"/>
<comment type="caution">
    <text evidence="3">The sequence shown here is derived from an EMBL/GenBank/DDBJ whole genome shotgun (WGS) entry which is preliminary data.</text>
</comment>
<dbReference type="InterPro" id="IPR052579">
    <property type="entry name" value="Zinc_finger_SWIM"/>
</dbReference>
<feature type="transmembrane region" description="Helical" evidence="1">
    <location>
        <begin position="80"/>
        <end position="100"/>
    </location>
</feature>
<dbReference type="Proteomes" id="UP000789342">
    <property type="component" value="Unassembled WGS sequence"/>
</dbReference>
<dbReference type="Pfam" id="PF10551">
    <property type="entry name" value="MULE"/>
    <property type="match status" value="1"/>
</dbReference>
<evidence type="ECO:0000256" key="1">
    <source>
        <dbReference type="SAM" id="Phobius"/>
    </source>
</evidence>
<dbReference type="AlphaFoldDB" id="A0A9N8WL09"/>
<dbReference type="OrthoDB" id="2422411at2759"/>
<sequence length="300" mass="35388">MEDQHKIRQMSAAGIHPREMLSTLHQSNPNLTAISKTIYNVRDKIRRDNLQGRTSIQALLDKLKEGSFEYDFQCSENGHLTHLFFAYPISIVLIKTYSSVLLMDCTYKTNKFIMPLLHIIGMTSFNITFSSCFAFLKSEQEEDYEWALICVACIFKEISKPQFPTDEKWIEFLGNWITVIKSKTEEDFNKKWEELAKKYNKNPSIVKYLQDIWLPLKKHFVSLWIDRYLHLGNVTISRVEGSHAMLKKYLQVLTGLPCTHKIQERLINNQYLQLTDFHQHWWLQECQLLPQIPNKTEDHL</sequence>
<organism evidence="3 4">
    <name type="scientific">Acaulospora morrowiae</name>
    <dbReference type="NCBI Taxonomy" id="94023"/>
    <lineage>
        <taxon>Eukaryota</taxon>
        <taxon>Fungi</taxon>
        <taxon>Fungi incertae sedis</taxon>
        <taxon>Mucoromycota</taxon>
        <taxon>Glomeromycotina</taxon>
        <taxon>Glomeromycetes</taxon>
        <taxon>Diversisporales</taxon>
        <taxon>Acaulosporaceae</taxon>
        <taxon>Acaulospora</taxon>
    </lineage>
</organism>
<reference evidence="3" key="1">
    <citation type="submission" date="2021-06" db="EMBL/GenBank/DDBJ databases">
        <authorList>
            <person name="Kallberg Y."/>
            <person name="Tangrot J."/>
            <person name="Rosling A."/>
        </authorList>
    </citation>
    <scope>NUCLEOTIDE SEQUENCE</scope>
    <source>
        <strain evidence="3">CL551</strain>
    </source>
</reference>
<dbReference type="PANTHER" id="PTHR31569:SF4">
    <property type="entry name" value="SWIM-TYPE DOMAIN-CONTAINING PROTEIN"/>
    <property type="match status" value="1"/>
</dbReference>
<protein>
    <submittedName>
        <fullName evidence="3">9399_t:CDS:1</fullName>
    </submittedName>
</protein>
<accession>A0A9N8WL09</accession>
<dbReference type="InterPro" id="IPR018289">
    <property type="entry name" value="MULE_transposase_dom"/>
</dbReference>
<keyword evidence="1" id="KW-1133">Transmembrane helix</keyword>
<name>A0A9N8WL09_9GLOM</name>
<keyword evidence="4" id="KW-1185">Reference proteome</keyword>
<gene>
    <name evidence="3" type="ORF">AMORRO_LOCUS2744</name>
</gene>